<dbReference type="InterPro" id="IPR013784">
    <property type="entry name" value="Carb-bd-like_fold"/>
</dbReference>
<proteinExistence type="predicted"/>
<dbReference type="Gene3D" id="3.20.20.80">
    <property type="entry name" value="Glycosidases"/>
    <property type="match status" value="1"/>
</dbReference>
<gene>
    <name evidence="2" type="ORF">TRFO_30788</name>
</gene>
<keyword evidence="3" id="KW-1185">Reference proteome</keyword>
<dbReference type="Pfam" id="PF00686">
    <property type="entry name" value="CBM_20"/>
    <property type="match status" value="2"/>
</dbReference>
<dbReference type="SUPFAM" id="SSF49452">
    <property type="entry name" value="Starch-binding domain-like"/>
    <property type="match status" value="2"/>
</dbReference>
<protein>
    <recommendedName>
        <fullName evidence="1">CBM20 domain-containing protein</fullName>
    </recommendedName>
</protein>
<dbReference type="SUPFAM" id="SSF51445">
    <property type="entry name" value="(Trans)glycosidases"/>
    <property type="match status" value="1"/>
</dbReference>
<name>A0A1J4JUR6_9EUKA</name>
<dbReference type="VEuPathDB" id="TrichDB:TRFO_30788"/>
<evidence type="ECO:0000259" key="1">
    <source>
        <dbReference type="PROSITE" id="PS51166"/>
    </source>
</evidence>
<dbReference type="RefSeq" id="XP_068355352.1">
    <property type="nucleotide sequence ID" value="XM_068507549.1"/>
</dbReference>
<evidence type="ECO:0000313" key="3">
    <source>
        <dbReference type="Proteomes" id="UP000179807"/>
    </source>
</evidence>
<dbReference type="PANTHER" id="PTHR32518:SF3">
    <property type="entry name" value="4-ALPHA-GLUCANOTRANSFERASE"/>
    <property type="match status" value="1"/>
</dbReference>
<dbReference type="SMART" id="SM01065">
    <property type="entry name" value="CBM_2"/>
    <property type="match status" value="2"/>
</dbReference>
<sequence>MKTIAVTFRFSFRTLNPTAVYVVWDLAEPDAGNCNFSKNLALLNTPNTNDFFNDLSLQTNRPQRLFFKFRYYDNCFSQPASYLLTKSLPDPLVISDFERPNNEGEEQNKFTIRFKISYLTYFGQILYIVGSLPELGFWDIKYGLRLFHSGTLSQNSKNDGLFTDTRFNWQVDKTFSNLPATVSYRYVVVNESAKPFIEPGSVRYLQFSNEITCNFLEFNDVWRWNEPAQSLFSKRLFDETLFVRRSIGYPMIGGKTQDDNVLCEFCAHCGVVGRARRLFVLGSIPELGLYSPNKGVELKPSAELQWSASVAIPRSQFPFEFKFVAVGGADSVVWETHENRVATLSDAQKNSRLVTIDSWHISFANLSFHGSGVSLDMSSLLDSDLGVISKVADWAQKVGFAAIHLAGLLDTSAMTSEFSSLPLSGFAINPLFADLTEFPGAHINPPNTRENIIVQKIQYMRELWNNNRSKYVEHVNEFRETNSFWLSDYERLCYERNSKVESNAFD</sequence>
<dbReference type="InterPro" id="IPR013783">
    <property type="entry name" value="Ig-like_fold"/>
</dbReference>
<dbReference type="InterPro" id="IPR002044">
    <property type="entry name" value="CBM20"/>
</dbReference>
<dbReference type="PROSITE" id="PS51166">
    <property type="entry name" value="CBM20"/>
    <property type="match status" value="2"/>
</dbReference>
<dbReference type="GO" id="GO:2001070">
    <property type="term" value="F:starch binding"/>
    <property type="evidence" value="ECO:0007669"/>
    <property type="project" value="InterPro"/>
</dbReference>
<feature type="domain" description="CBM20" evidence="1">
    <location>
        <begin position="255"/>
        <end position="361"/>
    </location>
</feature>
<dbReference type="Gene3D" id="2.60.40.10">
    <property type="entry name" value="Immunoglobulins"/>
    <property type="match status" value="2"/>
</dbReference>
<reference evidence="2" key="1">
    <citation type="submission" date="2016-10" db="EMBL/GenBank/DDBJ databases">
        <authorList>
            <person name="Benchimol M."/>
            <person name="Almeida L.G."/>
            <person name="Vasconcelos A.T."/>
            <person name="Perreira-Neves A."/>
            <person name="Rosa I.A."/>
            <person name="Tasca T."/>
            <person name="Bogo M.R."/>
            <person name="de Souza W."/>
        </authorList>
    </citation>
    <scope>NUCLEOTIDE SEQUENCE [LARGE SCALE GENOMIC DNA]</scope>
    <source>
        <strain evidence="2">K</strain>
    </source>
</reference>
<evidence type="ECO:0000313" key="2">
    <source>
        <dbReference type="EMBL" id="OHT02216.1"/>
    </source>
</evidence>
<organism evidence="2 3">
    <name type="scientific">Tritrichomonas foetus</name>
    <dbReference type="NCBI Taxonomy" id="1144522"/>
    <lineage>
        <taxon>Eukaryota</taxon>
        <taxon>Metamonada</taxon>
        <taxon>Parabasalia</taxon>
        <taxon>Tritrichomonadida</taxon>
        <taxon>Tritrichomonadidae</taxon>
        <taxon>Tritrichomonas</taxon>
    </lineage>
</organism>
<dbReference type="AlphaFoldDB" id="A0A1J4JUR6"/>
<dbReference type="OrthoDB" id="6123450at2759"/>
<feature type="domain" description="CBM20" evidence="1">
    <location>
        <begin position="104"/>
        <end position="226"/>
    </location>
</feature>
<dbReference type="PANTHER" id="PTHR32518">
    <property type="match status" value="1"/>
</dbReference>
<comment type="caution">
    <text evidence="2">The sequence shown here is derived from an EMBL/GenBank/DDBJ whole genome shotgun (WGS) entry which is preliminary data.</text>
</comment>
<accession>A0A1J4JUR6</accession>
<dbReference type="GeneID" id="94842253"/>
<dbReference type="EMBL" id="MLAK01000877">
    <property type="protein sequence ID" value="OHT02216.1"/>
    <property type="molecule type" value="Genomic_DNA"/>
</dbReference>
<dbReference type="InterPro" id="IPR017853">
    <property type="entry name" value="GH"/>
</dbReference>
<dbReference type="Proteomes" id="UP000179807">
    <property type="component" value="Unassembled WGS sequence"/>
</dbReference>